<dbReference type="EMBL" id="FNUC01000004">
    <property type="protein sequence ID" value="SEF15270.1"/>
    <property type="molecule type" value="Genomic_DNA"/>
</dbReference>
<dbReference type="Pfam" id="PF07944">
    <property type="entry name" value="Beta-AFase-like_GH127_cat"/>
    <property type="match status" value="1"/>
</dbReference>
<evidence type="ECO:0000313" key="6">
    <source>
        <dbReference type="Proteomes" id="UP000181980"/>
    </source>
</evidence>
<feature type="domain" description="Non-reducing end beta-L-arabinofuranosidase-like GH127 catalytic" evidence="2">
    <location>
        <begin position="27"/>
        <end position="418"/>
    </location>
</feature>
<name>A0A1H5PN74_9ACTN</name>
<dbReference type="STRING" id="561176.SAMN04488561_4903"/>
<accession>A0A1H5PN74</accession>
<feature type="domain" description="Non-reducing end beta-L-arabinofuranosidase-like GH127 middle" evidence="3">
    <location>
        <begin position="429"/>
        <end position="520"/>
    </location>
</feature>
<proteinExistence type="predicted"/>
<dbReference type="Pfam" id="PF20736">
    <property type="entry name" value="Glyco_hydro127M"/>
    <property type="match status" value="1"/>
</dbReference>
<gene>
    <name evidence="5" type="ORF">SAMN04488561_4903</name>
</gene>
<feature type="region of interest" description="Disordered" evidence="1">
    <location>
        <begin position="1"/>
        <end position="22"/>
    </location>
</feature>
<evidence type="ECO:0000259" key="2">
    <source>
        <dbReference type="Pfam" id="PF07944"/>
    </source>
</evidence>
<dbReference type="InterPro" id="IPR049174">
    <property type="entry name" value="Beta-AFase-like"/>
</dbReference>
<evidence type="ECO:0000256" key="1">
    <source>
        <dbReference type="SAM" id="MobiDB-lite"/>
    </source>
</evidence>
<dbReference type="Proteomes" id="UP000181980">
    <property type="component" value="Unassembled WGS sequence"/>
</dbReference>
<sequence length="645" mass="70173">MPDPSHPQRGLPVAPSRGRLTPVPAGDVVLEDGFWRARQDLNASTVLPHALDWIDRLGWTDAFRRAAAGDDARPRQGKLFTDADVYKTAEALAWEASRTPYGPAGERLAGLGTLIRSAQEPDGYLNTWFGHRHAAQKYTNLSHGFELYCYGHLIQAGVARLRGGAEDDLTAAALAAADHAVATFGADDDTRVDGHPEIEAALVELARVTGRERYLDLAGKFLARRGHDTLEHHAIGPEYYLDDRPLRDVDVLRGHAVRALYLTAGALDHAVETGDDALVEHLAGQWDRTIATRTYLHGGMGSRHLGESFGNDYELPPERAYAETCGAIAGVMAAWRFTLATGEPRFADHAERALFNMVATALHPSGQRFLYVNPLHVRHPLPEPGDDEAPFRKDTPRAPWFWVSCCPTNLARLFASFSGYVATTDAGGLQLHQLTAARIATDVAGQRVVLRVHTSYPWDGTVEIEVVEADGRDWELAVRVPAWARSARVEVGGDVRSVVPGMARARRGWRPGDRLTLRLDTTPRLTVPDPRIDAVHGTVAVERGPLVYCAEVPGGAAEARHTLPGPRPKLTEVPAGVDGLDAGAVGIATTVRTTTETTVPAWPYAPAAPEAETTEHELTLVPLYLWGLRGPSTMRVFLPVEGTEE</sequence>
<evidence type="ECO:0000259" key="4">
    <source>
        <dbReference type="Pfam" id="PF20737"/>
    </source>
</evidence>
<dbReference type="SUPFAM" id="SSF48208">
    <property type="entry name" value="Six-hairpin glycosidases"/>
    <property type="match status" value="1"/>
</dbReference>
<evidence type="ECO:0000259" key="3">
    <source>
        <dbReference type="Pfam" id="PF20736"/>
    </source>
</evidence>
<dbReference type="Pfam" id="PF20737">
    <property type="entry name" value="Glyco_hydro127C"/>
    <property type="match status" value="1"/>
</dbReference>
<dbReference type="PANTHER" id="PTHR43465:SF2">
    <property type="entry name" value="DUF1680 DOMAIN PROTEIN (AFU_ORTHOLOGUE AFUA_1G08910)"/>
    <property type="match status" value="1"/>
</dbReference>
<reference evidence="6" key="1">
    <citation type="submission" date="2016-10" db="EMBL/GenBank/DDBJ databases">
        <authorList>
            <person name="Varghese N."/>
            <person name="Submissions S."/>
        </authorList>
    </citation>
    <scope>NUCLEOTIDE SEQUENCE [LARGE SCALE GENOMIC DNA]</scope>
    <source>
        <strain evidence="6">DSM 45237</strain>
    </source>
</reference>
<dbReference type="RefSeq" id="WP_069109251.1">
    <property type="nucleotide sequence ID" value="NZ_FNUC01000004.1"/>
</dbReference>
<evidence type="ECO:0008006" key="7">
    <source>
        <dbReference type="Google" id="ProtNLM"/>
    </source>
</evidence>
<dbReference type="InterPro" id="IPR049049">
    <property type="entry name" value="Beta-AFase-like_GH127_C"/>
</dbReference>
<protein>
    <recommendedName>
        <fullName evidence="7">Glycoside hydrolase family 127 protein</fullName>
    </recommendedName>
</protein>
<dbReference type="PANTHER" id="PTHR43465">
    <property type="entry name" value="DUF1680 DOMAIN PROTEIN (AFU_ORTHOLOGUE AFUA_1G08910)"/>
    <property type="match status" value="1"/>
</dbReference>
<feature type="domain" description="Non-reducing end beta-L-arabinofuranosidase-like GH127 C-terminal" evidence="4">
    <location>
        <begin position="523"/>
        <end position="639"/>
    </location>
</feature>
<keyword evidence="6" id="KW-1185">Reference proteome</keyword>
<dbReference type="AlphaFoldDB" id="A0A1H5PN74"/>
<evidence type="ECO:0000313" key="5">
    <source>
        <dbReference type="EMBL" id="SEF15270.1"/>
    </source>
</evidence>
<dbReference type="InterPro" id="IPR012878">
    <property type="entry name" value="Beta-AFase-like_GH127_cat"/>
</dbReference>
<dbReference type="OrthoDB" id="9757939at2"/>
<dbReference type="GO" id="GO:0005975">
    <property type="term" value="P:carbohydrate metabolic process"/>
    <property type="evidence" value="ECO:0007669"/>
    <property type="project" value="InterPro"/>
</dbReference>
<dbReference type="InterPro" id="IPR008928">
    <property type="entry name" value="6-hairpin_glycosidase_sf"/>
</dbReference>
<organism evidence="5 6">
    <name type="scientific">Jiangella alba</name>
    <dbReference type="NCBI Taxonomy" id="561176"/>
    <lineage>
        <taxon>Bacteria</taxon>
        <taxon>Bacillati</taxon>
        <taxon>Actinomycetota</taxon>
        <taxon>Actinomycetes</taxon>
        <taxon>Jiangellales</taxon>
        <taxon>Jiangellaceae</taxon>
        <taxon>Jiangella</taxon>
    </lineage>
</organism>
<dbReference type="InterPro" id="IPR049046">
    <property type="entry name" value="Beta-AFase-like_GH127_middle"/>
</dbReference>